<accession>A0ABP0C0T3</accession>
<protein>
    <submittedName>
        <fullName evidence="2">Uncharacterized protein</fullName>
    </submittedName>
</protein>
<dbReference type="Proteomes" id="UP001642405">
    <property type="component" value="Unassembled WGS sequence"/>
</dbReference>
<reference evidence="2 3" key="1">
    <citation type="submission" date="2024-01" db="EMBL/GenBank/DDBJ databases">
        <authorList>
            <person name="Allen C."/>
            <person name="Tagirdzhanova G."/>
        </authorList>
    </citation>
    <scope>NUCLEOTIDE SEQUENCE [LARGE SCALE GENOMIC DNA]</scope>
</reference>
<organism evidence="2 3">
    <name type="scientific">Sporothrix curviconia</name>
    <dbReference type="NCBI Taxonomy" id="1260050"/>
    <lineage>
        <taxon>Eukaryota</taxon>
        <taxon>Fungi</taxon>
        <taxon>Dikarya</taxon>
        <taxon>Ascomycota</taxon>
        <taxon>Pezizomycotina</taxon>
        <taxon>Sordariomycetes</taxon>
        <taxon>Sordariomycetidae</taxon>
        <taxon>Ophiostomatales</taxon>
        <taxon>Ophiostomataceae</taxon>
        <taxon>Sporothrix</taxon>
    </lineage>
</organism>
<evidence type="ECO:0000313" key="2">
    <source>
        <dbReference type="EMBL" id="CAK7224871.1"/>
    </source>
</evidence>
<evidence type="ECO:0000256" key="1">
    <source>
        <dbReference type="SAM" id="MobiDB-lite"/>
    </source>
</evidence>
<feature type="region of interest" description="Disordered" evidence="1">
    <location>
        <begin position="180"/>
        <end position="200"/>
    </location>
</feature>
<dbReference type="EMBL" id="CAWUHB010000031">
    <property type="protein sequence ID" value="CAK7224871.1"/>
    <property type="molecule type" value="Genomic_DNA"/>
</dbReference>
<feature type="region of interest" description="Disordered" evidence="1">
    <location>
        <begin position="131"/>
        <end position="162"/>
    </location>
</feature>
<name>A0ABP0C0T3_9PEZI</name>
<evidence type="ECO:0000313" key="3">
    <source>
        <dbReference type="Proteomes" id="UP001642405"/>
    </source>
</evidence>
<comment type="caution">
    <text evidence="2">The sequence shown here is derived from an EMBL/GenBank/DDBJ whole genome shotgun (WGS) entry which is preliminary data.</text>
</comment>
<keyword evidence="3" id="KW-1185">Reference proteome</keyword>
<gene>
    <name evidence="2" type="ORF">SCUCBS95973_005666</name>
</gene>
<proteinExistence type="predicted"/>
<sequence length="247" mass="28504">MARWTIPSLPSTMWSSFASPSARDRVSHSYYSIKSPRPYYSTATPAPYRIQSRVSIRDKTGTSLKSTTYARPSYPSYHTSGSGYSGACGTYDSYGASLPRSYIPSSRDTYYRSTSYCTPVRDVYDDFHNYSRHRPSVGRHAGSGSSSKRHSTSSTNNQHTAKKVHWDETTFRGYHLCTDHGGERRRHHRHRSDSEHDYDAAYDRHGRATTSSNNYYYTEALSDRNRDYYYDETDRRSRKSHGYWAAY</sequence>